<evidence type="ECO:0000313" key="3">
    <source>
        <dbReference type="Proteomes" id="UP000789595"/>
    </source>
</evidence>
<reference evidence="2" key="1">
    <citation type="submission" date="2021-11" db="EMBL/GenBank/DDBJ databases">
        <authorList>
            <consortium name="Genoscope - CEA"/>
            <person name="William W."/>
        </authorList>
    </citation>
    <scope>NUCLEOTIDE SEQUENCE</scope>
</reference>
<feature type="compositionally biased region" description="Low complexity" evidence="1">
    <location>
        <begin position="7"/>
        <end position="24"/>
    </location>
</feature>
<evidence type="ECO:0000313" key="2">
    <source>
        <dbReference type="EMBL" id="CAH0375298.1"/>
    </source>
</evidence>
<sequence>MRRGSMPQGLPAKPAPPGAAQEAPLSEEDILRNIREAIRDAEANPGGRKRRVAEIYGECPGCKDMKSLRRLPPNFCRQCRGRKNEDYSTSEEGQAERRQQREKIGPHQRRQALLGVKRREDADAEELELRERYEMKLLPPSKDQPDVEFVHQQRHLTRWHREACEQGELPRCGVLQFMCGGGTFGSQLKGRRWQHLWGNDNAQKKYERTTKRRKKKLVHIYEESFLLNNDDAAYVHGDMLKMTRAKFRSKLDEHEERTNLKSGLLLIIITLCCSRASPASETEREEAEEWYEDAIRKSKEFILEAEKDHKVFVVQEFLNKDWVLDIIKRELPDARIVTIGGHIHEDRKRAYVFQRAEGVPELFMEEVRNRIDAYGRKSVAEALEDIGVAVPPFTRVAQGCWTKKERRDQKKGRDPRRERVTTICKNNLVMQYYKSAKATRPFREERLEPEAVLHLRSPGGDYKYVFPKFELITRKRAILGMGVSLIIGSAVRAAFERYFEPDLELREGGSVSGRS</sequence>
<proteinExistence type="predicted"/>
<dbReference type="Proteomes" id="UP000789595">
    <property type="component" value="Unassembled WGS sequence"/>
</dbReference>
<dbReference type="AlphaFoldDB" id="A0A8J2SLL0"/>
<gene>
    <name evidence="2" type="ORF">PECAL_4P26250</name>
</gene>
<organism evidence="2 3">
    <name type="scientific">Pelagomonas calceolata</name>
    <dbReference type="NCBI Taxonomy" id="35677"/>
    <lineage>
        <taxon>Eukaryota</taxon>
        <taxon>Sar</taxon>
        <taxon>Stramenopiles</taxon>
        <taxon>Ochrophyta</taxon>
        <taxon>Pelagophyceae</taxon>
        <taxon>Pelagomonadales</taxon>
        <taxon>Pelagomonadaceae</taxon>
        <taxon>Pelagomonas</taxon>
    </lineage>
</organism>
<comment type="caution">
    <text evidence="2">The sequence shown here is derived from an EMBL/GenBank/DDBJ whole genome shotgun (WGS) entry which is preliminary data.</text>
</comment>
<name>A0A8J2SLL0_9STRA</name>
<feature type="compositionally biased region" description="Basic and acidic residues" evidence="1">
    <location>
        <begin position="94"/>
        <end position="105"/>
    </location>
</feature>
<keyword evidence="3" id="KW-1185">Reference proteome</keyword>
<feature type="region of interest" description="Disordered" evidence="1">
    <location>
        <begin position="1"/>
        <end position="27"/>
    </location>
</feature>
<evidence type="ECO:0000256" key="1">
    <source>
        <dbReference type="SAM" id="MobiDB-lite"/>
    </source>
</evidence>
<protein>
    <submittedName>
        <fullName evidence="2">Uncharacterized protein</fullName>
    </submittedName>
</protein>
<feature type="region of interest" description="Disordered" evidence="1">
    <location>
        <begin position="79"/>
        <end position="110"/>
    </location>
</feature>
<dbReference type="EMBL" id="CAKKNE010000004">
    <property type="protein sequence ID" value="CAH0375298.1"/>
    <property type="molecule type" value="Genomic_DNA"/>
</dbReference>
<accession>A0A8J2SLL0</accession>